<dbReference type="EMBL" id="CBGL010000029">
    <property type="protein sequence ID" value="CDD10327.1"/>
    <property type="molecule type" value="Genomic_DNA"/>
</dbReference>
<dbReference type="Proteomes" id="UP000014937">
    <property type="component" value="Unassembled WGS sequence"/>
</dbReference>
<dbReference type="RefSeq" id="WP_021720983.1">
    <property type="nucleotide sequence ID" value="NZ_FR892819.1"/>
</dbReference>
<dbReference type="AlphaFoldDB" id="R6XVL6"/>
<evidence type="ECO:0000313" key="1">
    <source>
        <dbReference type="EMBL" id="CDD10327.1"/>
    </source>
</evidence>
<sequence>MTPERKQWWDSLPQREKMLREQIEKTKIEISHSKFALQVCLTDEDIKWFISRIKKKKVVLTALKHELDRTAVAVYTGRYEGVLPIYRCKKCGGTFENFGQSHCCWCGRKIEGV</sequence>
<reference evidence="1" key="1">
    <citation type="submission" date="2012-11" db="EMBL/GenBank/DDBJ databases">
        <title>Dependencies among metagenomic species, viruses, plasmids and units of genetic variation.</title>
        <authorList>
            <person name="Nielsen H.B."/>
            <person name="Almeida M."/>
            <person name="Juncker A.S."/>
            <person name="Rasmussen S."/>
            <person name="Li J."/>
            <person name="Sunagawa S."/>
            <person name="Plichta D."/>
            <person name="Gautier L."/>
            <person name="Le Chatelier E."/>
            <person name="Peletier E."/>
            <person name="Bonde I."/>
            <person name="Nielsen T."/>
            <person name="Manichanh C."/>
            <person name="Arumugam M."/>
            <person name="Batto J."/>
            <person name="Santos M.B.Q.D."/>
            <person name="Blom N."/>
            <person name="Borruel N."/>
            <person name="Burgdorf K.S."/>
            <person name="Boumezbeur F."/>
            <person name="Casellas F."/>
            <person name="Dore J."/>
            <person name="Guarner F."/>
            <person name="Hansen T."/>
            <person name="Hildebrand F."/>
            <person name="Kaas R.S."/>
            <person name="Kennedy S."/>
            <person name="Kristiansen K."/>
            <person name="Kultima J.R."/>
            <person name="Leonard P."/>
            <person name="Levenez F."/>
            <person name="Lund O."/>
            <person name="Moumen B."/>
            <person name="Le Paslier D."/>
            <person name="Pons N."/>
            <person name="Pedersen O."/>
            <person name="Prifti E."/>
            <person name="Qin J."/>
            <person name="Raes J."/>
            <person name="Tap J."/>
            <person name="Tims S."/>
            <person name="Ussery D.W."/>
            <person name="Yamada T."/>
            <person name="MetaHit consortium"/>
            <person name="Renault P."/>
            <person name="Sicheritz-Ponten T."/>
            <person name="Bork P."/>
            <person name="Wang J."/>
            <person name="Brunak S."/>
            <person name="Ehrlich S.D."/>
        </authorList>
    </citation>
    <scope>NUCLEOTIDE SEQUENCE [LARGE SCALE GENOMIC DNA]</scope>
</reference>
<evidence type="ECO:0000313" key="2">
    <source>
        <dbReference type="Proteomes" id="UP000014937"/>
    </source>
</evidence>
<comment type="caution">
    <text evidence="1">The sequence shown here is derived from an EMBL/GenBank/DDBJ whole genome shotgun (WGS) entry which is preliminary data.</text>
</comment>
<protein>
    <submittedName>
        <fullName evidence="1">Uncharacterized protein</fullName>
    </submittedName>
</protein>
<name>R6XVL6_9FIRM</name>
<dbReference type="HOGENOM" id="CLU_2131100_0_0_9"/>
<accession>R6XVL6</accession>
<proteinExistence type="predicted"/>
<organism evidence="1 2">
    <name type="scientific">Phascolarctobacterium succinatutens CAG:287</name>
    <dbReference type="NCBI Taxonomy" id="1263101"/>
    <lineage>
        <taxon>Bacteria</taxon>
        <taxon>Bacillati</taxon>
        <taxon>Bacillota</taxon>
        <taxon>Negativicutes</taxon>
        <taxon>Acidaminococcales</taxon>
        <taxon>Acidaminococcaceae</taxon>
        <taxon>Phascolarctobacterium</taxon>
    </lineage>
</organism>
<gene>
    <name evidence="1" type="ORF">BN587_01951</name>
</gene>